<evidence type="ECO:0000256" key="4">
    <source>
        <dbReference type="PROSITE-ProRule" id="PRU00176"/>
    </source>
</evidence>
<keyword evidence="3" id="KW-0508">mRNA splicing</keyword>
<dbReference type="Pfam" id="PF00076">
    <property type="entry name" value="RRM_1"/>
    <property type="match status" value="1"/>
</dbReference>
<feature type="region of interest" description="Disordered" evidence="5">
    <location>
        <begin position="102"/>
        <end position="126"/>
    </location>
</feature>
<evidence type="ECO:0000256" key="3">
    <source>
        <dbReference type="ARBA" id="ARBA00023187"/>
    </source>
</evidence>
<proteinExistence type="predicted"/>
<keyword evidence="8" id="KW-1185">Reference proteome</keyword>
<name>A0ABU6Q8B8_9FABA</name>
<dbReference type="SUPFAM" id="SSF54928">
    <property type="entry name" value="RNA-binding domain, RBD"/>
    <property type="match status" value="1"/>
</dbReference>
<gene>
    <name evidence="7" type="ORF">PIB30_017502</name>
</gene>
<evidence type="ECO:0000256" key="2">
    <source>
        <dbReference type="ARBA" id="ARBA00022728"/>
    </source>
</evidence>
<protein>
    <recommendedName>
        <fullName evidence="6">RRM domain-containing protein</fullName>
    </recommendedName>
</protein>
<sequence>MDSSSKDVRRWDEWNTFSVFADNLPEAVTLGWLWKVFSSMGEVVDVYLSRKRRANNPLRFAFIRYKTRNEALRAIEQYDRWIVWGCEIKVVESRYKRRIEGPNRKAQEEERRNESGEGDTKNSEELKVDDDMLHKLQRSMIGETMHPFEFEELKKEVLKEWSNIQEVRMMGSMKLLLVFDSEEHMMEACKSPNIWKYFLAVRSWTKGESNRLRRCWIEVVGLPLHEWTNENMRKIGEVWGRVIKVVRDDVSQFSSFKMLVDVNVGPMIQSFADIVIDEDTF</sequence>
<evidence type="ECO:0000256" key="1">
    <source>
        <dbReference type="ARBA" id="ARBA00022664"/>
    </source>
</evidence>
<evidence type="ECO:0000256" key="5">
    <source>
        <dbReference type="SAM" id="MobiDB-lite"/>
    </source>
</evidence>
<organism evidence="7 8">
    <name type="scientific">Stylosanthes scabra</name>
    <dbReference type="NCBI Taxonomy" id="79078"/>
    <lineage>
        <taxon>Eukaryota</taxon>
        <taxon>Viridiplantae</taxon>
        <taxon>Streptophyta</taxon>
        <taxon>Embryophyta</taxon>
        <taxon>Tracheophyta</taxon>
        <taxon>Spermatophyta</taxon>
        <taxon>Magnoliopsida</taxon>
        <taxon>eudicotyledons</taxon>
        <taxon>Gunneridae</taxon>
        <taxon>Pentapetalae</taxon>
        <taxon>rosids</taxon>
        <taxon>fabids</taxon>
        <taxon>Fabales</taxon>
        <taxon>Fabaceae</taxon>
        <taxon>Papilionoideae</taxon>
        <taxon>50 kb inversion clade</taxon>
        <taxon>dalbergioids sensu lato</taxon>
        <taxon>Dalbergieae</taxon>
        <taxon>Pterocarpus clade</taxon>
        <taxon>Stylosanthes</taxon>
    </lineage>
</organism>
<dbReference type="InterPro" id="IPR000504">
    <property type="entry name" value="RRM_dom"/>
</dbReference>
<dbReference type="InterPro" id="IPR050907">
    <property type="entry name" value="SRSF"/>
</dbReference>
<feature type="domain" description="RRM" evidence="6">
    <location>
        <begin position="17"/>
        <end position="95"/>
    </location>
</feature>
<dbReference type="EMBL" id="JASCZI010000051">
    <property type="protein sequence ID" value="MED6107801.1"/>
    <property type="molecule type" value="Genomic_DNA"/>
</dbReference>
<dbReference type="PROSITE" id="PS50102">
    <property type="entry name" value="RRM"/>
    <property type="match status" value="1"/>
</dbReference>
<keyword evidence="2" id="KW-0747">Spliceosome</keyword>
<dbReference type="Gene3D" id="3.30.70.330">
    <property type="match status" value="1"/>
</dbReference>
<evidence type="ECO:0000259" key="6">
    <source>
        <dbReference type="PROSITE" id="PS50102"/>
    </source>
</evidence>
<accession>A0ABU6Q8B8</accession>
<dbReference type="InterPro" id="IPR012677">
    <property type="entry name" value="Nucleotide-bd_a/b_plait_sf"/>
</dbReference>
<evidence type="ECO:0000313" key="8">
    <source>
        <dbReference type="Proteomes" id="UP001341840"/>
    </source>
</evidence>
<dbReference type="SMART" id="SM00360">
    <property type="entry name" value="RRM"/>
    <property type="match status" value="1"/>
</dbReference>
<dbReference type="Proteomes" id="UP001341840">
    <property type="component" value="Unassembled WGS sequence"/>
</dbReference>
<keyword evidence="1" id="KW-0507">mRNA processing</keyword>
<dbReference type="InterPro" id="IPR035979">
    <property type="entry name" value="RBD_domain_sf"/>
</dbReference>
<reference evidence="7 8" key="1">
    <citation type="journal article" date="2023" name="Plants (Basel)">
        <title>Bridging the Gap: Combining Genomics and Transcriptomics Approaches to Understand Stylosanthes scabra, an Orphan Legume from the Brazilian Caatinga.</title>
        <authorList>
            <person name="Ferreira-Neto J.R.C."/>
            <person name="da Silva M.D."/>
            <person name="Binneck E."/>
            <person name="de Melo N.F."/>
            <person name="da Silva R.H."/>
            <person name="de Melo A.L.T.M."/>
            <person name="Pandolfi V."/>
            <person name="Bustamante F.O."/>
            <person name="Brasileiro-Vidal A.C."/>
            <person name="Benko-Iseppon A.M."/>
        </authorList>
    </citation>
    <scope>NUCLEOTIDE SEQUENCE [LARGE SCALE GENOMIC DNA]</scope>
    <source>
        <tissue evidence="7">Leaves</tissue>
    </source>
</reference>
<dbReference type="PANTHER" id="PTHR23147">
    <property type="entry name" value="SERINE/ARGININE RICH SPLICING FACTOR"/>
    <property type="match status" value="1"/>
</dbReference>
<comment type="caution">
    <text evidence="7">The sequence shown here is derived from an EMBL/GenBank/DDBJ whole genome shotgun (WGS) entry which is preliminary data.</text>
</comment>
<evidence type="ECO:0000313" key="7">
    <source>
        <dbReference type="EMBL" id="MED6107801.1"/>
    </source>
</evidence>
<keyword evidence="4" id="KW-0694">RNA-binding</keyword>